<dbReference type="InterPro" id="IPR025682">
    <property type="entry name" value="CpXC_dom"/>
</dbReference>
<gene>
    <name evidence="2" type="ORF">J3R75_001369</name>
</gene>
<evidence type="ECO:0000313" key="2">
    <source>
        <dbReference type="EMBL" id="MDQ0289262.1"/>
    </source>
</evidence>
<accession>A0AAE3VF01</accession>
<sequence length="234" mass="26209">MPARKSTKKAPTATATNVRSVACPKCGTVLDTVVTTTLLPGSPDIKALFAGTLNRPECPHCGTLFLIDEPLVYRDTASAFIAYQVAMPDDGDTSAIEQEIDCMATDISSREETERPTVRATFTRSDFIEKIALRSAGYDDRLVEYAKFQLFKNIPEEQLNQNRHRLLFDFSNQDEDKIVFIVFDRELNKPVSQVHLPSSDYLALLDEFLNSPELMLELDALFPSCYVSCDRLIG</sequence>
<dbReference type="RefSeq" id="WP_307260654.1">
    <property type="nucleotide sequence ID" value="NZ_JAUSVL010000001.1"/>
</dbReference>
<organism evidence="2 3">
    <name type="scientific">Oligosphaera ethanolica</name>
    <dbReference type="NCBI Taxonomy" id="760260"/>
    <lineage>
        <taxon>Bacteria</taxon>
        <taxon>Pseudomonadati</taxon>
        <taxon>Lentisphaerota</taxon>
        <taxon>Oligosphaeria</taxon>
        <taxon>Oligosphaerales</taxon>
        <taxon>Oligosphaeraceae</taxon>
        <taxon>Oligosphaera</taxon>
    </lineage>
</organism>
<evidence type="ECO:0000313" key="3">
    <source>
        <dbReference type="Proteomes" id="UP001238163"/>
    </source>
</evidence>
<comment type="caution">
    <text evidence="2">The sequence shown here is derived from an EMBL/GenBank/DDBJ whole genome shotgun (WGS) entry which is preliminary data.</text>
</comment>
<protein>
    <recommendedName>
        <fullName evidence="1">CpXC domain-containing protein</fullName>
    </recommendedName>
</protein>
<proteinExistence type="predicted"/>
<dbReference type="AlphaFoldDB" id="A0AAE3VF01"/>
<dbReference type="EMBL" id="JAUSVL010000001">
    <property type="protein sequence ID" value="MDQ0289262.1"/>
    <property type="molecule type" value="Genomic_DNA"/>
</dbReference>
<reference evidence="2" key="1">
    <citation type="submission" date="2023-07" db="EMBL/GenBank/DDBJ databases">
        <title>Genomic Encyclopedia of Type Strains, Phase IV (KMG-IV): sequencing the most valuable type-strain genomes for metagenomic binning, comparative biology and taxonomic classification.</title>
        <authorList>
            <person name="Goeker M."/>
        </authorList>
    </citation>
    <scope>NUCLEOTIDE SEQUENCE</scope>
    <source>
        <strain evidence="2">DSM 24202</strain>
    </source>
</reference>
<dbReference type="Pfam" id="PF14353">
    <property type="entry name" value="CpXC"/>
    <property type="match status" value="1"/>
</dbReference>
<feature type="domain" description="CpXC" evidence="1">
    <location>
        <begin position="21"/>
        <end position="146"/>
    </location>
</feature>
<keyword evidence="3" id="KW-1185">Reference proteome</keyword>
<dbReference type="Proteomes" id="UP001238163">
    <property type="component" value="Unassembled WGS sequence"/>
</dbReference>
<evidence type="ECO:0000259" key="1">
    <source>
        <dbReference type="Pfam" id="PF14353"/>
    </source>
</evidence>
<name>A0AAE3VF01_9BACT</name>